<gene>
    <name evidence="1" type="ORF">HMPREF9442_01564</name>
</gene>
<accession>F3QTP5</accession>
<evidence type="ECO:0000313" key="2">
    <source>
        <dbReference type="Proteomes" id="UP000005546"/>
    </source>
</evidence>
<comment type="caution">
    <text evidence="1">The sequence shown here is derived from an EMBL/GenBank/DDBJ whole genome shotgun (WGS) entry which is preliminary data.</text>
</comment>
<keyword evidence="2" id="KW-1185">Reference proteome</keyword>
<reference evidence="1 2" key="1">
    <citation type="submission" date="2011-02" db="EMBL/GenBank/DDBJ databases">
        <authorList>
            <person name="Weinstock G."/>
            <person name="Sodergren E."/>
            <person name="Clifton S."/>
            <person name="Fulton L."/>
            <person name="Fulton B."/>
            <person name="Courtney L."/>
            <person name="Fronick C."/>
            <person name="Harrison M."/>
            <person name="Strong C."/>
            <person name="Farmer C."/>
            <person name="Delahaunty K."/>
            <person name="Markovic C."/>
            <person name="Hall O."/>
            <person name="Minx P."/>
            <person name="Tomlinson C."/>
            <person name="Mitreva M."/>
            <person name="Hou S."/>
            <person name="Chen J."/>
            <person name="Wollam A."/>
            <person name="Pepin K.H."/>
            <person name="Johnson M."/>
            <person name="Bhonagiri V."/>
            <person name="Zhang X."/>
            <person name="Suruliraj S."/>
            <person name="Warren W."/>
            <person name="Chinwalla A."/>
            <person name="Mardis E.R."/>
            <person name="Wilson R.K."/>
        </authorList>
    </citation>
    <scope>NUCLEOTIDE SEQUENCE [LARGE SCALE GENOMIC DNA]</scope>
    <source>
        <strain evidence="1 2">YIT 11841</strain>
    </source>
</reference>
<dbReference type="STRING" id="762982.HMPREF9442_01564"/>
<sequence length="48" mass="5517">MGYVNILIHPSPPDFNLKSMSLLYSAYLKNRSKNEVVPEGIFFHLHQA</sequence>
<dbReference type="HOGENOM" id="CLU_3155944_0_0_10"/>
<dbReference type="EMBL" id="AFBR01000038">
    <property type="protein sequence ID" value="EGG54458.1"/>
    <property type="molecule type" value="Genomic_DNA"/>
</dbReference>
<dbReference type="AlphaFoldDB" id="F3QTP5"/>
<protein>
    <submittedName>
        <fullName evidence="1">Uncharacterized protein</fullName>
    </submittedName>
</protein>
<evidence type="ECO:0000313" key="1">
    <source>
        <dbReference type="EMBL" id="EGG54458.1"/>
    </source>
</evidence>
<dbReference type="Proteomes" id="UP000005546">
    <property type="component" value="Unassembled WGS sequence"/>
</dbReference>
<name>F3QTP5_9BACT</name>
<organism evidence="1 2">
    <name type="scientific">Paraprevotella xylaniphila YIT 11841</name>
    <dbReference type="NCBI Taxonomy" id="762982"/>
    <lineage>
        <taxon>Bacteria</taxon>
        <taxon>Pseudomonadati</taxon>
        <taxon>Bacteroidota</taxon>
        <taxon>Bacteroidia</taxon>
        <taxon>Bacteroidales</taxon>
        <taxon>Prevotellaceae</taxon>
        <taxon>Paraprevotella</taxon>
    </lineage>
</organism>
<proteinExistence type="predicted"/>